<keyword evidence="2" id="KW-1185">Reference proteome</keyword>
<sequence length="85" mass="9975">MAKYQLRKIDPQSRCENRYSSCDDFSSFSLLRDTINKRDDIWYGGGFEVLDAENNILFDKESALFCLNMYGKKFTLAQAREHYGE</sequence>
<proteinExistence type="predicted"/>
<dbReference type="RefSeq" id="WP_317101679.1">
    <property type="nucleotide sequence ID" value="NZ_JAWJAC010000024.1"/>
</dbReference>
<dbReference type="AlphaFoldDB" id="A0AB35RU29"/>
<evidence type="ECO:0000313" key="1">
    <source>
        <dbReference type="EMBL" id="MDV2865621.1"/>
    </source>
</evidence>
<reference evidence="1 2" key="1">
    <citation type="submission" date="2023-10" db="EMBL/GenBank/DDBJ databases">
        <title>Phytobacter spp. The emergence of a new genus of hospital-origin enterobacteria encoding carbapenemases in Argentina.</title>
        <authorList>
            <person name="Vay C."/>
            <person name="Almuzara M."/>
            <person name="Traglia G.M."/>
            <person name="Campos J."/>
        </authorList>
    </citation>
    <scope>NUCLEOTIDE SEQUENCE [LARGE SCALE GENOMIC DNA]</scope>
    <source>
        <strain evidence="1 2">CVMA36</strain>
    </source>
</reference>
<organism evidence="1 2">
    <name type="scientific">Phytobacter ursingii</name>
    <dbReference type="NCBI Taxonomy" id="1972431"/>
    <lineage>
        <taxon>Bacteria</taxon>
        <taxon>Pseudomonadati</taxon>
        <taxon>Pseudomonadota</taxon>
        <taxon>Gammaproteobacteria</taxon>
        <taxon>Enterobacterales</taxon>
        <taxon>Enterobacteriaceae</taxon>
        <taxon>Phytobacter</taxon>
    </lineage>
</organism>
<accession>A0AB35RU29</accession>
<dbReference type="EMBL" id="JAWJAC010000024">
    <property type="protein sequence ID" value="MDV2865621.1"/>
    <property type="molecule type" value="Genomic_DNA"/>
</dbReference>
<protein>
    <submittedName>
        <fullName evidence="1">Uncharacterized protein</fullName>
    </submittedName>
</protein>
<comment type="caution">
    <text evidence="1">The sequence shown here is derived from an EMBL/GenBank/DDBJ whole genome shotgun (WGS) entry which is preliminary data.</text>
</comment>
<name>A0AB35RU29_9ENTR</name>
<gene>
    <name evidence="1" type="ORF">R0H02_24575</name>
</gene>
<dbReference type="Proteomes" id="UP001286589">
    <property type="component" value="Unassembled WGS sequence"/>
</dbReference>
<evidence type="ECO:0000313" key="2">
    <source>
        <dbReference type="Proteomes" id="UP001286589"/>
    </source>
</evidence>